<evidence type="ECO:0000313" key="2">
    <source>
        <dbReference type="Proteomes" id="UP000887159"/>
    </source>
</evidence>
<dbReference type="EMBL" id="BMAU01021359">
    <property type="protein sequence ID" value="GFY22053.1"/>
    <property type="molecule type" value="Genomic_DNA"/>
</dbReference>
<protein>
    <submittedName>
        <fullName evidence="1">Uncharacterized protein</fullName>
    </submittedName>
</protein>
<proteinExistence type="predicted"/>
<keyword evidence="2" id="KW-1185">Reference proteome</keyword>
<gene>
    <name evidence="1" type="ORF">TNCV_3296971</name>
</gene>
<evidence type="ECO:0000313" key="1">
    <source>
        <dbReference type="EMBL" id="GFY22053.1"/>
    </source>
</evidence>
<name>A0A8X6T986_TRICX</name>
<organism evidence="1 2">
    <name type="scientific">Trichonephila clavipes</name>
    <name type="common">Golden silk orbweaver</name>
    <name type="synonym">Nephila clavipes</name>
    <dbReference type="NCBI Taxonomy" id="2585209"/>
    <lineage>
        <taxon>Eukaryota</taxon>
        <taxon>Metazoa</taxon>
        <taxon>Ecdysozoa</taxon>
        <taxon>Arthropoda</taxon>
        <taxon>Chelicerata</taxon>
        <taxon>Arachnida</taxon>
        <taxon>Araneae</taxon>
        <taxon>Araneomorphae</taxon>
        <taxon>Entelegynae</taxon>
        <taxon>Araneoidea</taxon>
        <taxon>Nephilidae</taxon>
        <taxon>Trichonephila</taxon>
    </lineage>
</organism>
<comment type="caution">
    <text evidence="1">The sequence shown here is derived from an EMBL/GenBank/DDBJ whole genome shotgun (WGS) entry which is preliminary data.</text>
</comment>
<reference evidence="1" key="1">
    <citation type="submission" date="2020-08" db="EMBL/GenBank/DDBJ databases">
        <title>Multicomponent nature underlies the extraordinary mechanical properties of spider dragline silk.</title>
        <authorList>
            <person name="Kono N."/>
            <person name="Nakamura H."/>
            <person name="Mori M."/>
            <person name="Yoshida Y."/>
            <person name="Ohtoshi R."/>
            <person name="Malay A.D."/>
            <person name="Moran D.A.P."/>
            <person name="Tomita M."/>
            <person name="Numata K."/>
            <person name="Arakawa K."/>
        </authorList>
    </citation>
    <scope>NUCLEOTIDE SEQUENCE</scope>
</reference>
<accession>A0A8X6T986</accession>
<dbReference type="Proteomes" id="UP000887159">
    <property type="component" value="Unassembled WGS sequence"/>
</dbReference>
<dbReference type="AlphaFoldDB" id="A0A8X6T986"/>
<sequence>MAATDSGRSHNVPTSSLDPSCHTTWHRVILYPDVLQRYFLPKCAPIVGPVNQHSQVDAVTSSYPKHALLESDLAGQGSV</sequence>